<gene>
    <name evidence="2" type="ORF">CONPUDRAFT_73390</name>
</gene>
<keyword evidence="3" id="KW-1185">Reference proteome</keyword>
<name>A0A5M3MLX5_CONPW</name>
<keyword evidence="1" id="KW-0472">Membrane</keyword>
<dbReference type="GeneID" id="19209111"/>
<feature type="transmembrane region" description="Helical" evidence="1">
    <location>
        <begin position="131"/>
        <end position="155"/>
    </location>
</feature>
<keyword evidence="1" id="KW-1133">Transmembrane helix</keyword>
<dbReference type="KEGG" id="cput:CONPUDRAFT_73390"/>
<keyword evidence="1" id="KW-0812">Transmembrane</keyword>
<evidence type="ECO:0000313" key="3">
    <source>
        <dbReference type="Proteomes" id="UP000053558"/>
    </source>
</evidence>
<dbReference type="RefSeq" id="XP_007769088.1">
    <property type="nucleotide sequence ID" value="XM_007770898.1"/>
</dbReference>
<accession>A0A5M3MLX5</accession>
<dbReference type="EMBL" id="JH711579">
    <property type="protein sequence ID" value="EIW80209.1"/>
    <property type="molecule type" value="Genomic_DNA"/>
</dbReference>
<dbReference type="AlphaFoldDB" id="A0A5M3MLX5"/>
<evidence type="ECO:0000313" key="2">
    <source>
        <dbReference type="EMBL" id="EIW80209.1"/>
    </source>
</evidence>
<proteinExistence type="predicted"/>
<protein>
    <submittedName>
        <fullName evidence="2">Uncharacterized protein</fullName>
    </submittedName>
</protein>
<evidence type="ECO:0000256" key="1">
    <source>
        <dbReference type="SAM" id="Phobius"/>
    </source>
</evidence>
<organism evidence="2 3">
    <name type="scientific">Coniophora puteana (strain RWD-64-598)</name>
    <name type="common">Brown rot fungus</name>
    <dbReference type="NCBI Taxonomy" id="741705"/>
    <lineage>
        <taxon>Eukaryota</taxon>
        <taxon>Fungi</taxon>
        <taxon>Dikarya</taxon>
        <taxon>Basidiomycota</taxon>
        <taxon>Agaricomycotina</taxon>
        <taxon>Agaricomycetes</taxon>
        <taxon>Agaricomycetidae</taxon>
        <taxon>Boletales</taxon>
        <taxon>Coniophorineae</taxon>
        <taxon>Coniophoraceae</taxon>
        <taxon>Coniophora</taxon>
    </lineage>
</organism>
<reference evidence="3" key="1">
    <citation type="journal article" date="2012" name="Science">
        <title>The Paleozoic origin of enzymatic lignin decomposition reconstructed from 31 fungal genomes.</title>
        <authorList>
            <person name="Floudas D."/>
            <person name="Binder M."/>
            <person name="Riley R."/>
            <person name="Barry K."/>
            <person name="Blanchette R.A."/>
            <person name="Henrissat B."/>
            <person name="Martinez A.T."/>
            <person name="Otillar R."/>
            <person name="Spatafora J.W."/>
            <person name="Yadav J.S."/>
            <person name="Aerts A."/>
            <person name="Benoit I."/>
            <person name="Boyd A."/>
            <person name="Carlson A."/>
            <person name="Copeland A."/>
            <person name="Coutinho P.M."/>
            <person name="de Vries R.P."/>
            <person name="Ferreira P."/>
            <person name="Findley K."/>
            <person name="Foster B."/>
            <person name="Gaskell J."/>
            <person name="Glotzer D."/>
            <person name="Gorecki P."/>
            <person name="Heitman J."/>
            <person name="Hesse C."/>
            <person name="Hori C."/>
            <person name="Igarashi K."/>
            <person name="Jurgens J.A."/>
            <person name="Kallen N."/>
            <person name="Kersten P."/>
            <person name="Kohler A."/>
            <person name="Kuees U."/>
            <person name="Kumar T.K.A."/>
            <person name="Kuo A."/>
            <person name="LaButti K."/>
            <person name="Larrondo L.F."/>
            <person name="Lindquist E."/>
            <person name="Ling A."/>
            <person name="Lombard V."/>
            <person name="Lucas S."/>
            <person name="Lundell T."/>
            <person name="Martin R."/>
            <person name="McLaughlin D.J."/>
            <person name="Morgenstern I."/>
            <person name="Morin E."/>
            <person name="Murat C."/>
            <person name="Nagy L.G."/>
            <person name="Nolan M."/>
            <person name="Ohm R.A."/>
            <person name="Patyshakuliyeva A."/>
            <person name="Rokas A."/>
            <person name="Ruiz-Duenas F.J."/>
            <person name="Sabat G."/>
            <person name="Salamov A."/>
            <person name="Samejima M."/>
            <person name="Schmutz J."/>
            <person name="Slot J.C."/>
            <person name="St John F."/>
            <person name="Stenlid J."/>
            <person name="Sun H."/>
            <person name="Sun S."/>
            <person name="Syed K."/>
            <person name="Tsang A."/>
            <person name="Wiebenga A."/>
            <person name="Young D."/>
            <person name="Pisabarro A."/>
            <person name="Eastwood D.C."/>
            <person name="Martin F."/>
            <person name="Cullen D."/>
            <person name="Grigoriev I.V."/>
            <person name="Hibbett D.S."/>
        </authorList>
    </citation>
    <scope>NUCLEOTIDE SEQUENCE [LARGE SCALE GENOMIC DNA]</scope>
    <source>
        <strain evidence="3">RWD-64-598 SS2</strain>
    </source>
</reference>
<feature type="transmembrane region" description="Helical" evidence="1">
    <location>
        <begin position="27"/>
        <end position="55"/>
    </location>
</feature>
<comment type="caution">
    <text evidence="2">The sequence shown here is derived from an EMBL/GenBank/DDBJ whole genome shotgun (WGS) entry which is preliminary data.</text>
</comment>
<sequence length="182" mass="20469">MDRTWNGARKNSVQSGSVYFRGHYSTILGRIAVMTLIIFYIIEVVLFGVLLRSIFAGAKLTASPAPNILDCILSSLPREVYVLYLLVLMGELGHRSVYTEIFSYSQKHLVMVTLMIIRIERSRPHPALLKVLIRDGVFYCICGVLLSTVNVAIWIRARVSVDLALNSRFKAAAPPGEREQDR</sequence>
<dbReference type="Proteomes" id="UP000053558">
    <property type="component" value="Unassembled WGS sequence"/>
</dbReference>